<comment type="caution">
    <text evidence="2">The sequence shown here is derived from an EMBL/GenBank/DDBJ whole genome shotgun (WGS) entry which is preliminary data.</text>
</comment>
<evidence type="ECO:0000313" key="2">
    <source>
        <dbReference type="EMBL" id="MDJ1168698.1"/>
    </source>
</evidence>
<keyword evidence="1" id="KW-0812">Transmembrane</keyword>
<protein>
    <submittedName>
        <fullName evidence="2">Uncharacterized protein</fullName>
    </submittedName>
</protein>
<keyword evidence="1" id="KW-1133">Transmembrane helix</keyword>
<reference evidence="2 3" key="1">
    <citation type="submission" date="2023-01" db="EMBL/GenBank/DDBJ databases">
        <title>Novel diversity within Roseofilum (Cyanobacteria; Desertifilaceae) from marine benthic mats with descriptions of four novel species.</title>
        <authorList>
            <person name="Wang Y."/>
            <person name="Berthold D.E."/>
            <person name="Hu J."/>
            <person name="Lefler F.W."/>
            <person name="Laughinghouse H.D. IV."/>
        </authorList>
    </citation>
    <scope>NUCLEOTIDE SEQUENCE [LARGE SCALE GENOMIC DNA]</scope>
    <source>
        <strain evidence="2 3">BLCC-M154</strain>
    </source>
</reference>
<gene>
    <name evidence="2" type="ORF">PMG71_04595</name>
</gene>
<evidence type="ECO:0000256" key="1">
    <source>
        <dbReference type="SAM" id="Phobius"/>
    </source>
</evidence>
<feature type="transmembrane region" description="Helical" evidence="1">
    <location>
        <begin position="469"/>
        <end position="490"/>
    </location>
</feature>
<proteinExistence type="predicted"/>
<name>A0ABT7ARI9_9CYAN</name>
<organism evidence="2 3">
    <name type="scientific">Roseofilum acuticapitatum BLCC-M154</name>
    <dbReference type="NCBI Taxonomy" id="3022444"/>
    <lineage>
        <taxon>Bacteria</taxon>
        <taxon>Bacillati</taxon>
        <taxon>Cyanobacteriota</taxon>
        <taxon>Cyanophyceae</taxon>
        <taxon>Desertifilales</taxon>
        <taxon>Desertifilaceae</taxon>
        <taxon>Roseofilum</taxon>
        <taxon>Roseofilum acuticapitatum</taxon>
    </lineage>
</organism>
<keyword evidence="1" id="KW-0472">Membrane</keyword>
<accession>A0ABT7ARI9</accession>
<dbReference type="Proteomes" id="UP001235303">
    <property type="component" value="Unassembled WGS sequence"/>
</dbReference>
<evidence type="ECO:0000313" key="3">
    <source>
        <dbReference type="Proteomes" id="UP001235303"/>
    </source>
</evidence>
<sequence>MLSFGNIIYPTLDLYLYDLRNGLGEDLSEIQDNRNLFQAKLPEKLHTILFNKDTAFEAKYDPLLDPPISKFGGNDGYIERCYYPVRLSDTYGLLFNCSSTNQTDPLPVNFVKTLKDYIERELKGQAATLGQTWMISGELPNESNQSPRELAKLCYSYLIPNGNWDEDLSKGGEGRLHGGYVFELWNYELTMPERSINLKTEKPPLLTQIQKNIHVIIALYPDKKSAKKAVTYVTDWMTLFSYRSKIMWSYGQSRYLKELINQDFICINQSIQEMELASRKKVDLKKIQSILGQAQRTQSMYTMHGAKFQYQIKTIEVNLKNYNKRLHTIRQQLLNNTPSLIFLPTHANNNCTDLNFLDKFSKIVQEQYLVQTQVDYDNFTPGSQLLEGLMNSIESLRVLVETDQAQRDRAFQHQVAIWGTALAVGSIVASVSEQFPIVVVPTVAATEENDAKQHLLSPYLLDMGVTDPWLTPAISTVMTILTTAIVALFIRGMLYLFDRQ</sequence>
<dbReference type="EMBL" id="JAQOSP010000031">
    <property type="protein sequence ID" value="MDJ1168698.1"/>
    <property type="molecule type" value="Genomic_DNA"/>
</dbReference>
<dbReference type="RefSeq" id="WP_283752460.1">
    <property type="nucleotide sequence ID" value="NZ_JAQOSP010000031.1"/>
</dbReference>
<keyword evidence="3" id="KW-1185">Reference proteome</keyword>